<reference evidence="7" key="1">
    <citation type="submission" date="2025-08" db="UniProtKB">
        <authorList>
            <consortium name="RefSeq"/>
        </authorList>
    </citation>
    <scope>IDENTIFICATION</scope>
    <source>
        <tissue evidence="7">Muscle</tissue>
    </source>
</reference>
<dbReference type="PANTHER" id="PTHR17598">
    <property type="entry name" value="DNA POLYMERASE DELTA SUBUNIT 3"/>
    <property type="match status" value="1"/>
</dbReference>
<evidence type="ECO:0000256" key="1">
    <source>
        <dbReference type="ARBA" id="ARBA00004123"/>
    </source>
</evidence>
<feature type="compositionally biased region" description="Polar residues" evidence="5">
    <location>
        <begin position="195"/>
        <end position="208"/>
    </location>
</feature>
<dbReference type="Proteomes" id="UP000504631">
    <property type="component" value="Unplaced"/>
</dbReference>
<evidence type="ECO:0000256" key="5">
    <source>
        <dbReference type="SAM" id="MobiDB-lite"/>
    </source>
</evidence>
<sequence length="435" mass="49718">MFAESLSEYLETVTEYIFDNDKLVTYKWLSKELEVHVNVAKQILWEFWQRYKKEKDFNCTFLLIGILHDGGMRVEIVREKDLLTAKEKYSKIISEHIYSLQKVLPEIQLLGLTENGDIKFSAIKCIQNNDRNDEEMHMFRWGIMSREVESDPQEKTQSISEPVKEKKVLSPEEKQIAKKKNADRKGFDSLFGKVNNKQKSPPVSSNIETMGVDASSHTKEISKNIGAGKKKNVKKGESSGFFQPNKNHTKTTDFSDKDKSSNSSDKDKSTNSLSEKIVEEKVISKSNSKQKQNVRGKKRNRSKDTKNTVKKRKRITIQSDSSGSESSDNEQGSELDLPSSPENPPAFVKKCSVSPPQVKLENGKRKVLKTVDKTFEEDGFLVTKKVHVYESCSEEEPEIVEAKNQKKIVAPESLSEIKRKKNTKQTTLMNFFKKS</sequence>
<dbReference type="GO" id="GO:0043625">
    <property type="term" value="C:delta DNA polymerase complex"/>
    <property type="evidence" value="ECO:0007669"/>
    <property type="project" value="InterPro"/>
</dbReference>
<accession>A0A6J3KBR5</accession>
<feature type="region of interest" description="Disordered" evidence="5">
    <location>
        <begin position="147"/>
        <end position="354"/>
    </location>
</feature>
<dbReference type="Pfam" id="PF09507">
    <property type="entry name" value="CDC27"/>
    <property type="match status" value="1"/>
</dbReference>
<protein>
    <recommendedName>
        <fullName evidence="2">DNA polymerase delta subunit 3</fullName>
    </recommendedName>
</protein>
<dbReference type="AlphaFoldDB" id="A0A6J3KBR5"/>
<evidence type="ECO:0000256" key="2">
    <source>
        <dbReference type="ARBA" id="ARBA00017589"/>
    </source>
</evidence>
<dbReference type="GO" id="GO:1904161">
    <property type="term" value="P:DNA synthesis involved in UV-damage excision repair"/>
    <property type="evidence" value="ECO:0007669"/>
    <property type="project" value="TreeGrafter"/>
</dbReference>
<dbReference type="RefSeq" id="XP_033350210.1">
    <property type="nucleotide sequence ID" value="XM_033494319.1"/>
</dbReference>
<organism evidence="6 7">
    <name type="scientific">Bombus vosnesenskii</name>
    <dbReference type="NCBI Taxonomy" id="207650"/>
    <lineage>
        <taxon>Eukaryota</taxon>
        <taxon>Metazoa</taxon>
        <taxon>Ecdysozoa</taxon>
        <taxon>Arthropoda</taxon>
        <taxon>Hexapoda</taxon>
        <taxon>Insecta</taxon>
        <taxon>Pterygota</taxon>
        <taxon>Neoptera</taxon>
        <taxon>Endopterygota</taxon>
        <taxon>Hymenoptera</taxon>
        <taxon>Apocrita</taxon>
        <taxon>Aculeata</taxon>
        <taxon>Apoidea</taxon>
        <taxon>Anthophila</taxon>
        <taxon>Apidae</taxon>
        <taxon>Bombus</taxon>
        <taxon>Pyrobombus</taxon>
    </lineage>
</organism>
<evidence type="ECO:0000256" key="3">
    <source>
        <dbReference type="ARBA" id="ARBA00022705"/>
    </source>
</evidence>
<keyword evidence="6" id="KW-1185">Reference proteome</keyword>
<name>A0A6J3KBR5_9HYME</name>
<dbReference type="GO" id="GO:0003887">
    <property type="term" value="F:DNA-directed DNA polymerase activity"/>
    <property type="evidence" value="ECO:0007669"/>
    <property type="project" value="TreeGrafter"/>
</dbReference>
<evidence type="ECO:0000313" key="6">
    <source>
        <dbReference type="Proteomes" id="UP000504631"/>
    </source>
</evidence>
<evidence type="ECO:0000313" key="7">
    <source>
        <dbReference type="RefSeq" id="XP_033350210.1"/>
    </source>
</evidence>
<dbReference type="InterPro" id="IPR019038">
    <property type="entry name" value="POLD3"/>
</dbReference>
<evidence type="ECO:0000256" key="4">
    <source>
        <dbReference type="ARBA" id="ARBA00023242"/>
    </source>
</evidence>
<dbReference type="PANTHER" id="PTHR17598:SF13">
    <property type="entry name" value="DNA POLYMERASE DELTA SUBUNIT 3"/>
    <property type="match status" value="1"/>
</dbReference>
<dbReference type="InterPro" id="IPR041913">
    <property type="entry name" value="POLD3_sf"/>
</dbReference>
<dbReference type="KEGG" id="bvk:117233758"/>
<gene>
    <name evidence="7" type="primary">LOC117233758</name>
</gene>
<dbReference type="GeneID" id="117233758"/>
<comment type="subcellular location">
    <subcellularLocation>
        <location evidence="1">Nucleus</location>
    </subcellularLocation>
</comment>
<dbReference type="GO" id="GO:0006271">
    <property type="term" value="P:DNA strand elongation involved in DNA replication"/>
    <property type="evidence" value="ECO:0007669"/>
    <property type="project" value="TreeGrafter"/>
</dbReference>
<feature type="compositionally biased region" description="Basic residues" evidence="5">
    <location>
        <begin position="292"/>
        <end position="301"/>
    </location>
</feature>
<keyword evidence="4" id="KW-0539">Nucleus</keyword>
<dbReference type="GO" id="GO:0006297">
    <property type="term" value="P:nucleotide-excision repair, DNA gap filling"/>
    <property type="evidence" value="ECO:0007669"/>
    <property type="project" value="TreeGrafter"/>
</dbReference>
<feature type="compositionally biased region" description="Basic and acidic residues" evidence="5">
    <location>
        <begin position="162"/>
        <end position="176"/>
    </location>
</feature>
<feature type="compositionally biased region" description="Basic and acidic residues" evidence="5">
    <location>
        <begin position="250"/>
        <end position="269"/>
    </location>
</feature>
<dbReference type="Gene3D" id="3.90.1030.20">
    <property type="entry name" value="DNA polymerase delta, p66 (Cdc27) subunit, wHTH domain"/>
    <property type="match status" value="1"/>
</dbReference>
<proteinExistence type="predicted"/>
<keyword evidence="3" id="KW-0235">DNA replication</keyword>